<dbReference type="Proteomes" id="UP000053477">
    <property type="component" value="Unassembled WGS sequence"/>
</dbReference>
<organism evidence="1 2">
    <name type="scientific">Schizopora paradoxa</name>
    <dbReference type="NCBI Taxonomy" id="27342"/>
    <lineage>
        <taxon>Eukaryota</taxon>
        <taxon>Fungi</taxon>
        <taxon>Dikarya</taxon>
        <taxon>Basidiomycota</taxon>
        <taxon>Agaricomycotina</taxon>
        <taxon>Agaricomycetes</taxon>
        <taxon>Hymenochaetales</taxon>
        <taxon>Schizoporaceae</taxon>
        <taxon>Schizopora</taxon>
    </lineage>
</organism>
<dbReference type="EMBL" id="KQ086504">
    <property type="protein sequence ID" value="KLO04549.1"/>
    <property type="molecule type" value="Genomic_DNA"/>
</dbReference>
<dbReference type="InParanoid" id="A0A0H2QYS6"/>
<evidence type="ECO:0000313" key="2">
    <source>
        <dbReference type="Proteomes" id="UP000053477"/>
    </source>
</evidence>
<accession>A0A0H2QYS6</accession>
<dbReference type="AlphaFoldDB" id="A0A0H2QYS6"/>
<proteinExistence type="predicted"/>
<keyword evidence="2" id="KW-1185">Reference proteome</keyword>
<evidence type="ECO:0000313" key="1">
    <source>
        <dbReference type="EMBL" id="KLO04549.1"/>
    </source>
</evidence>
<name>A0A0H2QYS6_9AGAM</name>
<protein>
    <submittedName>
        <fullName evidence="1">Uncharacterized protein</fullName>
    </submittedName>
</protein>
<reference evidence="1 2" key="1">
    <citation type="submission" date="2015-04" db="EMBL/GenBank/DDBJ databases">
        <title>Complete genome sequence of Schizopora paradoxa KUC8140, a cosmopolitan wood degrader in East Asia.</title>
        <authorList>
            <consortium name="DOE Joint Genome Institute"/>
            <person name="Min B."/>
            <person name="Park H."/>
            <person name="Jang Y."/>
            <person name="Kim J.-J."/>
            <person name="Kim K.H."/>
            <person name="Pangilinan J."/>
            <person name="Lipzen A."/>
            <person name="Riley R."/>
            <person name="Grigoriev I.V."/>
            <person name="Spatafora J.W."/>
            <person name="Choi I.-G."/>
        </authorList>
    </citation>
    <scope>NUCLEOTIDE SEQUENCE [LARGE SCALE GENOMIC DNA]</scope>
    <source>
        <strain evidence="1 2">KUC8140</strain>
    </source>
</reference>
<sequence>MSSSININTITIKPKFEFVTNHPTSKSIECSSYGLFTDGFRDGERDGERDPGHIKVVVESYHDHYSIVVYKGDGSFDSNWKKKLRLDSSEEWVITLNQEAELVIVSEGTKKWFFRFSDANATRFFALQMKTIHAFYYQGDEIVPSYTVN</sequence>
<gene>
    <name evidence="1" type="ORF">SCHPADRAFT_1003268</name>
</gene>